<dbReference type="PANTHER" id="PTHR24286">
    <property type="entry name" value="CYTOCHROME P450 26"/>
    <property type="match status" value="1"/>
</dbReference>
<dbReference type="EMBL" id="CP123872">
    <property type="protein sequence ID" value="WND02661.1"/>
    <property type="molecule type" value="Genomic_DNA"/>
</dbReference>
<evidence type="ECO:0000256" key="9">
    <source>
        <dbReference type="RuleBase" id="RU000461"/>
    </source>
</evidence>
<evidence type="ECO:0000256" key="2">
    <source>
        <dbReference type="ARBA" id="ARBA00010617"/>
    </source>
</evidence>
<evidence type="ECO:0000313" key="10">
    <source>
        <dbReference type="EMBL" id="WND02661.1"/>
    </source>
</evidence>
<evidence type="ECO:0000256" key="8">
    <source>
        <dbReference type="PIRSR" id="PIRSR602403-1"/>
    </source>
</evidence>
<evidence type="ECO:0000256" key="3">
    <source>
        <dbReference type="ARBA" id="ARBA00022617"/>
    </source>
</evidence>
<gene>
    <name evidence="10" type="ORF">QGN29_14000</name>
</gene>
<proteinExistence type="inferred from homology"/>
<dbReference type="GO" id="GO:0005506">
    <property type="term" value="F:iron ion binding"/>
    <property type="evidence" value="ECO:0007669"/>
    <property type="project" value="InterPro"/>
</dbReference>
<dbReference type="SUPFAM" id="SSF48264">
    <property type="entry name" value="Cytochrome P450"/>
    <property type="match status" value="1"/>
</dbReference>
<dbReference type="PANTHER" id="PTHR24286:SF24">
    <property type="entry name" value="LANOSTEROL 14-ALPHA DEMETHYLASE"/>
    <property type="match status" value="1"/>
</dbReference>
<keyword evidence="5 9" id="KW-0560">Oxidoreductase</keyword>
<dbReference type="AlphaFoldDB" id="A0AA52H904"/>
<dbReference type="RefSeq" id="WP_310798497.1">
    <property type="nucleotide sequence ID" value="NZ_CP123872.1"/>
</dbReference>
<keyword evidence="3 8" id="KW-0349">Heme</keyword>
<keyword evidence="11" id="KW-1185">Reference proteome</keyword>
<accession>A0AA52H904</accession>
<evidence type="ECO:0000256" key="5">
    <source>
        <dbReference type="ARBA" id="ARBA00023002"/>
    </source>
</evidence>
<comment type="cofactor">
    <cofactor evidence="1 8">
        <name>heme</name>
        <dbReference type="ChEBI" id="CHEBI:30413"/>
    </cofactor>
</comment>
<evidence type="ECO:0000256" key="4">
    <source>
        <dbReference type="ARBA" id="ARBA00022723"/>
    </source>
</evidence>
<dbReference type="InterPro" id="IPR036396">
    <property type="entry name" value="Cyt_P450_sf"/>
</dbReference>
<evidence type="ECO:0000256" key="6">
    <source>
        <dbReference type="ARBA" id="ARBA00023004"/>
    </source>
</evidence>
<keyword evidence="6 8" id="KW-0408">Iron</keyword>
<dbReference type="GO" id="GO:0020037">
    <property type="term" value="F:heme binding"/>
    <property type="evidence" value="ECO:0007669"/>
    <property type="project" value="InterPro"/>
</dbReference>
<evidence type="ECO:0000313" key="11">
    <source>
        <dbReference type="Proteomes" id="UP001268683"/>
    </source>
</evidence>
<sequence length="463" mass="52949">MTLAKTSQNQSPNLASLKEGPLKEVPLKEVPGENGWPIIGNTFKVLKNPVEYGQKMRAKYGDMYYSNTFFKKVVNVRSPEAYQQILMDRNKDFSSERGWNHWIGKVFPRGLMLLDFDEHKAHRHIMAPAFKTQPMKHYCDVMNQEIPLRIKEWADKEKIEFYPSIKQLSLDLATKVFFGDIDDSLAKKINTSLTDMVLASVAPIRVALPFTQMSKGIKGRKFVSNYIQSEIPNRRAGDGDDIFSHMCRAQDDEGNSFSDQEIIDHMNFLWMAAHDTITSSTTTLVHELARHPEWQDKLRQEIADLGQNEPGVSYDRMHDLPLTECAFKEALRIHPPVPSIARETVRDVEIDGFHIPQGTHIGLMPAATHMDEDIWPEPEKFDPLRFTESGGVKQRHKYAWIPFSGGAHMCIGLHFAYMQSKLIMAHLLPNYELKVPEGYQAEFQMLPLTKPKDGLPITLKKLS</sequence>
<protein>
    <submittedName>
        <fullName evidence="10">Cytochrome P450</fullName>
    </submittedName>
</protein>
<dbReference type="InterPro" id="IPR001128">
    <property type="entry name" value="Cyt_P450"/>
</dbReference>
<keyword evidence="4 8" id="KW-0479">Metal-binding</keyword>
<dbReference type="GO" id="GO:0004497">
    <property type="term" value="F:monooxygenase activity"/>
    <property type="evidence" value="ECO:0007669"/>
    <property type="project" value="UniProtKB-KW"/>
</dbReference>
<dbReference type="Pfam" id="PF00067">
    <property type="entry name" value="p450"/>
    <property type="match status" value="1"/>
</dbReference>
<dbReference type="PROSITE" id="PS00086">
    <property type="entry name" value="CYTOCHROME_P450"/>
    <property type="match status" value="1"/>
</dbReference>
<dbReference type="GO" id="GO:0016125">
    <property type="term" value="P:sterol metabolic process"/>
    <property type="evidence" value="ECO:0007669"/>
    <property type="project" value="TreeGrafter"/>
</dbReference>
<comment type="similarity">
    <text evidence="2 9">Belongs to the cytochrome P450 family.</text>
</comment>
<evidence type="ECO:0000256" key="7">
    <source>
        <dbReference type="ARBA" id="ARBA00023033"/>
    </source>
</evidence>
<evidence type="ECO:0000256" key="1">
    <source>
        <dbReference type="ARBA" id="ARBA00001971"/>
    </source>
</evidence>
<dbReference type="GO" id="GO:0016705">
    <property type="term" value="F:oxidoreductase activity, acting on paired donors, with incorporation or reduction of molecular oxygen"/>
    <property type="evidence" value="ECO:0007669"/>
    <property type="project" value="InterPro"/>
</dbReference>
<dbReference type="Gene3D" id="1.10.630.10">
    <property type="entry name" value="Cytochrome P450"/>
    <property type="match status" value="1"/>
</dbReference>
<organism evidence="10 11">
    <name type="scientific">Temperatibacter marinus</name>
    <dbReference type="NCBI Taxonomy" id="1456591"/>
    <lineage>
        <taxon>Bacteria</taxon>
        <taxon>Pseudomonadati</taxon>
        <taxon>Pseudomonadota</taxon>
        <taxon>Alphaproteobacteria</taxon>
        <taxon>Kordiimonadales</taxon>
        <taxon>Temperatibacteraceae</taxon>
        <taxon>Temperatibacter</taxon>
    </lineage>
</organism>
<dbReference type="InterPro" id="IPR002403">
    <property type="entry name" value="Cyt_P450_E_grp-IV"/>
</dbReference>
<dbReference type="KEGG" id="tmk:QGN29_14000"/>
<feature type="binding site" description="axial binding residue" evidence="8">
    <location>
        <position position="410"/>
    </location>
    <ligand>
        <name>heme</name>
        <dbReference type="ChEBI" id="CHEBI:30413"/>
    </ligand>
    <ligandPart>
        <name>Fe</name>
        <dbReference type="ChEBI" id="CHEBI:18248"/>
    </ligandPart>
</feature>
<dbReference type="InterPro" id="IPR017972">
    <property type="entry name" value="Cyt_P450_CS"/>
</dbReference>
<name>A0AA52H904_9PROT</name>
<keyword evidence="7 9" id="KW-0503">Monooxygenase</keyword>
<reference evidence="10" key="1">
    <citation type="submission" date="2023-04" db="EMBL/GenBank/DDBJ databases">
        <title>Complete genome sequence of Temperatibacter marinus.</title>
        <authorList>
            <person name="Rong J.-C."/>
            <person name="Yi M.-L."/>
            <person name="Zhao Q."/>
        </authorList>
    </citation>
    <scope>NUCLEOTIDE SEQUENCE</scope>
    <source>
        <strain evidence="10">NBRC 110045</strain>
    </source>
</reference>
<dbReference type="PRINTS" id="PR00465">
    <property type="entry name" value="EP450IV"/>
</dbReference>
<dbReference type="Proteomes" id="UP001268683">
    <property type="component" value="Chromosome"/>
</dbReference>